<dbReference type="AlphaFoldDB" id="A0A6P4A379"/>
<keyword evidence="5" id="KW-0325">Glycoprotein</keyword>
<keyword evidence="10" id="KW-1185">Reference proteome</keyword>
<proteinExistence type="predicted"/>
<evidence type="ECO:0000256" key="6">
    <source>
        <dbReference type="SAM" id="MobiDB-lite"/>
    </source>
</evidence>
<dbReference type="GO" id="GO:0005886">
    <property type="term" value="C:plasma membrane"/>
    <property type="evidence" value="ECO:0007669"/>
    <property type="project" value="TreeGrafter"/>
</dbReference>
<feature type="chain" id="PRO_5027700106" evidence="8">
    <location>
        <begin position="23"/>
        <end position="183"/>
    </location>
</feature>
<gene>
    <name evidence="11" type="primary">LOC107423034</name>
</gene>
<feature type="transmembrane region" description="Helical" evidence="7">
    <location>
        <begin position="164"/>
        <end position="182"/>
    </location>
</feature>
<dbReference type="Pfam" id="PF02298">
    <property type="entry name" value="Cu_bind_like"/>
    <property type="match status" value="1"/>
</dbReference>
<dbReference type="GO" id="GO:0046872">
    <property type="term" value="F:metal ion binding"/>
    <property type="evidence" value="ECO:0007669"/>
    <property type="project" value="UniProtKB-KW"/>
</dbReference>
<dbReference type="RefSeq" id="XP_015888032.1">
    <property type="nucleotide sequence ID" value="XM_016032546.4"/>
</dbReference>
<evidence type="ECO:0000259" key="9">
    <source>
        <dbReference type="PROSITE" id="PS51485"/>
    </source>
</evidence>
<evidence type="ECO:0000256" key="8">
    <source>
        <dbReference type="SAM" id="SignalP"/>
    </source>
</evidence>
<dbReference type="PANTHER" id="PTHR33021">
    <property type="entry name" value="BLUE COPPER PROTEIN"/>
    <property type="match status" value="1"/>
</dbReference>
<dbReference type="SUPFAM" id="SSF49503">
    <property type="entry name" value="Cupredoxins"/>
    <property type="match status" value="1"/>
</dbReference>
<feature type="region of interest" description="Disordered" evidence="6">
    <location>
        <begin position="129"/>
        <end position="149"/>
    </location>
</feature>
<dbReference type="FunFam" id="2.60.40.420:FF:000003">
    <property type="entry name" value="Blue copper"/>
    <property type="match status" value="1"/>
</dbReference>
<dbReference type="InterPro" id="IPR003245">
    <property type="entry name" value="Phytocyanin_dom"/>
</dbReference>
<reference evidence="11" key="1">
    <citation type="submission" date="2025-08" db="UniProtKB">
        <authorList>
            <consortium name="RefSeq"/>
        </authorList>
    </citation>
    <scope>IDENTIFICATION</scope>
    <source>
        <tissue evidence="11">Seedling</tissue>
    </source>
</reference>
<keyword evidence="7" id="KW-0812">Transmembrane</keyword>
<protein>
    <submittedName>
        <fullName evidence="11">Mavicyanin</fullName>
    </submittedName>
</protein>
<dbReference type="PROSITE" id="PS51485">
    <property type="entry name" value="PHYTOCYANIN"/>
    <property type="match status" value="1"/>
</dbReference>
<dbReference type="KEGG" id="zju:107423034"/>
<evidence type="ECO:0000256" key="5">
    <source>
        <dbReference type="ARBA" id="ARBA00023180"/>
    </source>
</evidence>
<dbReference type="InParanoid" id="A0A6P4A379"/>
<dbReference type="GO" id="GO:0009055">
    <property type="term" value="F:electron transfer activity"/>
    <property type="evidence" value="ECO:0007669"/>
    <property type="project" value="InterPro"/>
</dbReference>
<keyword evidence="4" id="KW-0186">Copper</keyword>
<keyword evidence="7" id="KW-1133">Transmembrane helix</keyword>
<dbReference type="FunCoup" id="A0A6P4A379">
    <property type="interactions" value="4"/>
</dbReference>
<dbReference type="InterPro" id="IPR008972">
    <property type="entry name" value="Cupredoxin"/>
</dbReference>
<keyword evidence="3" id="KW-0249">Electron transport</keyword>
<dbReference type="Gene3D" id="2.60.40.420">
    <property type="entry name" value="Cupredoxins - blue copper proteins"/>
    <property type="match status" value="1"/>
</dbReference>
<feature type="domain" description="Phytocyanin" evidence="9">
    <location>
        <begin position="23"/>
        <end position="124"/>
    </location>
</feature>
<dbReference type="InterPro" id="IPR039391">
    <property type="entry name" value="Phytocyanin-like"/>
</dbReference>
<evidence type="ECO:0000313" key="11">
    <source>
        <dbReference type="RefSeq" id="XP_015888032.1"/>
    </source>
</evidence>
<accession>A0A6P4A379</accession>
<evidence type="ECO:0000313" key="10">
    <source>
        <dbReference type="Proteomes" id="UP001652623"/>
    </source>
</evidence>
<evidence type="ECO:0000256" key="1">
    <source>
        <dbReference type="ARBA" id="ARBA00022448"/>
    </source>
</evidence>
<evidence type="ECO:0000256" key="7">
    <source>
        <dbReference type="SAM" id="Phobius"/>
    </source>
</evidence>
<evidence type="ECO:0000256" key="2">
    <source>
        <dbReference type="ARBA" id="ARBA00022723"/>
    </source>
</evidence>
<evidence type="ECO:0000256" key="4">
    <source>
        <dbReference type="ARBA" id="ARBA00023008"/>
    </source>
</evidence>
<dbReference type="GeneID" id="107423034"/>
<keyword evidence="1" id="KW-0813">Transport</keyword>
<dbReference type="Proteomes" id="UP001652623">
    <property type="component" value="Chromosome 3"/>
</dbReference>
<feature type="signal peptide" evidence="8">
    <location>
        <begin position="1"/>
        <end position="22"/>
    </location>
</feature>
<keyword evidence="2" id="KW-0479">Metal-binding</keyword>
<evidence type="ECO:0000256" key="3">
    <source>
        <dbReference type="ARBA" id="ARBA00022982"/>
    </source>
</evidence>
<keyword evidence="7" id="KW-0472">Membrane</keyword>
<sequence length="183" mass="19483">MALFVKTVALLVLMAKFQVSLGVMYKVGDSAGWTTIGNVNYKQWAATKTFQVGDIIQFEYNSQFHNVMRVTHAMYRSCNASVPLETFNTGNDSYTVKTKGHHFFLCGVPGHCQAGQKVDINVPRNLSSTAPTPSALASPTVPAATTPAPTTSTAAAPLEAFKSGFVMFGVLIAVFVVSVSGVA</sequence>
<dbReference type="PANTHER" id="PTHR33021:SF339">
    <property type="entry name" value="OS07G0570600 PROTEIN"/>
    <property type="match status" value="1"/>
</dbReference>
<keyword evidence="8" id="KW-0732">Signal</keyword>
<name>A0A6P4A379_ZIZJJ</name>
<organism evidence="10 11">
    <name type="scientific">Ziziphus jujuba</name>
    <name type="common">Chinese jujube</name>
    <name type="synonym">Ziziphus sativa</name>
    <dbReference type="NCBI Taxonomy" id="326968"/>
    <lineage>
        <taxon>Eukaryota</taxon>
        <taxon>Viridiplantae</taxon>
        <taxon>Streptophyta</taxon>
        <taxon>Embryophyta</taxon>
        <taxon>Tracheophyta</taxon>
        <taxon>Spermatophyta</taxon>
        <taxon>Magnoliopsida</taxon>
        <taxon>eudicotyledons</taxon>
        <taxon>Gunneridae</taxon>
        <taxon>Pentapetalae</taxon>
        <taxon>rosids</taxon>
        <taxon>fabids</taxon>
        <taxon>Rosales</taxon>
        <taxon>Rhamnaceae</taxon>
        <taxon>Paliureae</taxon>
        <taxon>Ziziphus</taxon>
    </lineage>
</organism>